<dbReference type="AlphaFoldDB" id="A0A1I0NJJ7"/>
<organism evidence="1 2">
    <name type="scientific">Prevotella aff. ruminicola Tc2-24</name>
    <dbReference type="NCBI Taxonomy" id="81582"/>
    <lineage>
        <taxon>Bacteria</taxon>
        <taxon>Pseudomonadati</taxon>
        <taxon>Bacteroidota</taxon>
        <taxon>Bacteroidia</taxon>
        <taxon>Bacteroidales</taxon>
        <taxon>Prevotellaceae</taxon>
        <taxon>Prevotella</taxon>
    </lineage>
</organism>
<reference evidence="1 2" key="1">
    <citation type="submission" date="2016-10" db="EMBL/GenBank/DDBJ databases">
        <authorList>
            <person name="de Groot N.N."/>
        </authorList>
    </citation>
    <scope>NUCLEOTIDE SEQUENCE [LARGE SCALE GENOMIC DNA]</scope>
    <source>
        <strain evidence="1 2">TC2-24</strain>
    </source>
</reference>
<proteinExistence type="predicted"/>
<keyword evidence="2" id="KW-1185">Reference proteome</keyword>
<accession>A0A1I0NJJ7</accession>
<dbReference type="EMBL" id="FOIQ01000002">
    <property type="protein sequence ID" value="SEW01418.1"/>
    <property type="molecule type" value="Genomic_DNA"/>
</dbReference>
<dbReference type="CDD" id="cd13120">
    <property type="entry name" value="BF2867_like_N"/>
    <property type="match status" value="1"/>
</dbReference>
<name>A0A1I0NJJ7_9BACT</name>
<evidence type="ECO:0008006" key="3">
    <source>
        <dbReference type="Google" id="ProtNLM"/>
    </source>
</evidence>
<protein>
    <recommendedName>
        <fullName evidence="3">Fimbrillin-like</fullName>
    </recommendedName>
</protein>
<sequence length="370" mass="40414">MSANSLMKFLCKAMLLIVGVLTLTAGFIGCSKNDPPTTEDYPVASPFVFNISIDGTPLTRGSRMKPFEIDRYGVYGIYGKRVFATNIIYQKNEDGTWTANGILNIPDGAVNFYSINASFAKKSAGGILDKLTMTTAKQTFTYTVPERTEEQFDLMYASSIGVNMKETQGNTGLSFKSALAGLNFTIVNKMDGDYTVTVGGFSVHNMINSGTFTFSTTTSNSGSWTEGTTRGKMERILDEPFVVPTTREYLVNKDTIFMVIPQAKTTKWKTKDTAPVSIAEADAEGQTYMRLLCKIQSAEGIYLLGTANEYGEVYLPINATKTTEGKTTTLTISFAGGYDIHGKPLSFGSGFVIEVDPWTEGTDEPVDIEF</sequence>
<dbReference type="Proteomes" id="UP000199373">
    <property type="component" value="Unassembled WGS sequence"/>
</dbReference>
<evidence type="ECO:0000313" key="2">
    <source>
        <dbReference type="Proteomes" id="UP000199373"/>
    </source>
</evidence>
<evidence type="ECO:0000313" key="1">
    <source>
        <dbReference type="EMBL" id="SEW01418.1"/>
    </source>
</evidence>
<gene>
    <name evidence="1" type="ORF">SAMN04487850_1286</name>
</gene>